<name>A0ABS7UG68_9ACTN</name>
<dbReference type="Gene3D" id="3.40.50.2300">
    <property type="match status" value="1"/>
</dbReference>
<dbReference type="InterPro" id="IPR011006">
    <property type="entry name" value="CheY-like_superfamily"/>
</dbReference>
<evidence type="ECO:0000313" key="4">
    <source>
        <dbReference type="EMBL" id="MBZ5740795.1"/>
    </source>
</evidence>
<feature type="domain" description="Response regulatory" evidence="2">
    <location>
        <begin position="1"/>
        <end position="128"/>
    </location>
</feature>
<dbReference type="Proteomes" id="UP000780875">
    <property type="component" value="Unassembled WGS sequence"/>
</dbReference>
<evidence type="ECO:0000259" key="2">
    <source>
        <dbReference type="PROSITE" id="PS50110"/>
    </source>
</evidence>
<dbReference type="SUPFAM" id="SSF52172">
    <property type="entry name" value="CheY-like"/>
    <property type="match status" value="1"/>
</dbReference>
<proteinExistence type="predicted"/>
<organism evidence="3 5">
    <name type="scientific">Nocardioides mangrovi</name>
    <dbReference type="NCBI Taxonomy" id="2874580"/>
    <lineage>
        <taxon>Bacteria</taxon>
        <taxon>Bacillati</taxon>
        <taxon>Actinomycetota</taxon>
        <taxon>Actinomycetes</taxon>
        <taxon>Propionibacteriales</taxon>
        <taxon>Nocardioidaceae</taxon>
        <taxon>Nocardioides</taxon>
    </lineage>
</organism>
<dbReference type="EMBL" id="JAIQZJ010000017">
    <property type="protein sequence ID" value="MBZ5740795.1"/>
    <property type="molecule type" value="Genomic_DNA"/>
</dbReference>
<dbReference type="EMBL" id="JAIQZJ010000011">
    <property type="protein sequence ID" value="MBZ5740034.1"/>
    <property type="molecule type" value="Genomic_DNA"/>
</dbReference>
<keyword evidence="5" id="KW-1185">Reference proteome</keyword>
<evidence type="ECO:0000313" key="3">
    <source>
        <dbReference type="EMBL" id="MBZ5740034.1"/>
    </source>
</evidence>
<evidence type="ECO:0000313" key="5">
    <source>
        <dbReference type="Proteomes" id="UP000780875"/>
    </source>
</evidence>
<reference evidence="3 5" key="1">
    <citation type="submission" date="2021-09" db="EMBL/GenBank/DDBJ databases">
        <title>Whole genome sequence of Nocardioides sp. GBK3QG-3.</title>
        <authorList>
            <person name="Tuo L."/>
        </authorList>
    </citation>
    <scope>NUCLEOTIDE SEQUENCE [LARGE SCALE GENOMIC DNA]</scope>
    <source>
        <strain evidence="3 5">GBK3QG-3</strain>
    </source>
</reference>
<dbReference type="PROSITE" id="PS50110">
    <property type="entry name" value="RESPONSE_REGULATORY"/>
    <property type="match status" value="1"/>
</dbReference>
<accession>A0ABS7UG68</accession>
<evidence type="ECO:0000256" key="1">
    <source>
        <dbReference type="PROSITE-ProRule" id="PRU00169"/>
    </source>
</evidence>
<gene>
    <name evidence="3" type="ORF">K8U61_17800</name>
    <name evidence="4" type="ORF">K8U61_21675</name>
</gene>
<dbReference type="InterPro" id="IPR001789">
    <property type="entry name" value="Sig_transdc_resp-reg_receiver"/>
</dbReference>
<protein>
    <recommendedName>
        <fullName evidence="2">Response regulatory domain-containing protein</fullName>
    </recommendedName>
</protein>
<comment type="caution">
    <text evidence="1">Lacks conserved residue(s) required for the propagation of feature annotation.</text>
</comment>
<comment type="caution">
    <text evidence="3">The sequence shown here is derived from an EMBL/GenBank/DDBJ whole genome shotgun (WGS) entry which is preliminary data.</text>
</comment>
<dbReference type="RefSeq" id="WP_224124389.1">
    <property type="nucleotide sequence ID" value="NZ_JAIQZJ010000011.1"/>
</dbReference>
<sequence length="140" mass="14840">MLVMDRDTAHTAVLRDGLAAVRMLNPVVEATTPGKAVRYLRGSGPYSDRLSYPLPVVVVTTFELDDPGGRFVLQAVRDIGGLGTIPVLAIGTTADDAEVLEAHRLGATAYLARSLASRVLVDVISDLNVPWCIVAQPTGT</sequence>